<evidence type="ECO:0000313" key="2">
    <source>
        <dbReference type="Proteomes" id="UP001177021"/>
    </source>
</evidence>
<gene>
    <name evidence="1" type="ORF">MILVUS5_LOCUS39851</name>
</gene>
<reference evidence="1" key="1">
    <citation type="submission" date="2023-10" db="EMBL/GenBank/DDBJ databases">
        <authorList>
            <person name="Rodriguez Cubillos JULIANA M."/>
            <person name="De Vega J."/>
        </authorList>
    </citation>
    <scope>NUCLEOTIDE SEQUENCE</scope>
</reference>
<dbReference type="EMBL" id="CASHSV030000823">
    <property type="protein sequence ID" value="CAJ2677327.1"/>
    <property type="molecule type" value="Genomic_DNA"/>
</dbReference>
<keyword evidence="2" id="KW-1185">Reference proteome</keyword>
<organism evidence="1 2">
    <name type="scientific">Trifolium pratense</name>
    <name type="common">Red clover</name>
    <dbReference type="NCBI Taxonomy" id="57577"/>
    <lineage>
        <taxon>Eukaryota</taxon>
        <taxon>Viridiplantae</taxon>
        <taxon>Streptophyta</taxon>
        <taxon>Embryophyta</taxon>
        <taxon>Tracheophyta</taxon>
        <taxon>Spermatophyta</taxon>
        <taxon>Magnoliopsida</taxon>
        <taxon>eudicotyledons</taxon>
        <taxon>Gunneridae</taxon>
        <taxon>Pentapetalae</taxon>
        <taxon>rosids</taxon>
        <taxon>fabids</taxon>
        <taxon>Fabales</taxon>
        <taxon>Fabaceae</taxon>
        <taxon>Papilionoideae</taxon>
        <taxon>50 kb inversion clade</taxon>
        <taxon>NPAAA clade</taxon>
        <taxon>Hologalegina</taxon>
        <taxon>IRL clade</taxon>
        <taxon>Trifolieae</taxon>
        <taxon>Trifolium</taxon>
    </lineage>
</organism>
<proteinExistence type="predicted"/>
<sequence length="464" mass="52269">MNLDFVFTTNSTDQYQAKKPPDINKPSSSTISFRDKLMGSNTPLPAREKEDMIANKTVRIEHKDGNRLFPMVHLDSNVFLNMCTPWKDALVVTLLGKRIGYNSMKDRLQKIWKLQGGFEIMNNDNGFYMVKFDSAADKERVISDGPWMILDHYLAVSHWSPEFASPDAKVERTVVWIRFPGLNLVYYDESFLLAMASAIGRPIKVDKNTLNVERGRFARVCVEVDLTLPVVGKIWLNGHWYKVQYEGLHIICTSCGCYGHLSRNCKKKPQTPSPLPPSSSSQQNTKAPTADTSSSNAATLISPIIAPINVENIPNKEPIIEEINEDIKSHGEWLTVTRRRKNQAHGNQGVKNTNTNSKNIKNVNLPKQSNPSHNNLAHNTNIAKHNNQTLPPRPRASEISRNNNSSLDPKRRRQDSEHVPAISLPTPINNQAILPVPILKQPVKNNTTTTENRRFIAACEISTR</sequence>
<dbReference type="Proteomes" id="UP001177021">
    <property type="component" value="Unassembled WGS sequence"/>
</dbReference>
<accession>A0ACB0MD17</accession>
<evidence type="ECO:0000313" key="1">
    <source>
        <dbReference type="EMBL" id="CAJ2677327.1"/>
    </source>
</evidence>
<comment type="caution">
    <text evidence="1">The sequence shown here is derived from an EMBL/GenBank/DDBJ whole genome shotgun (WGS) entry which is preliminary data.</text>
</comment>
<protein>
    <submittedName>
        <fullName evidence="1">Uncharacterized protein</fullName>
    </submittedName>
</protein>
<name>A0ACB0MD17_TRIPR</name>